<name>A0A7J6GPH8_CANSA</name>
<keyword evidence="2" id="KW-1185">Reference proteome</keyword>
<protein>
    <submittedName>
        <fullName evidence="1">Uncharacterized protein</fullName>
    </submittedName>
</protein>
<dbReference type="Proteomes" id="UP000583929">
    <property type="component" value="Unassembled WGS sequence"/>
</dbReference>
<accession>A0A7J6GPH8</accession>
<reference evidence="1 2" key="1">
    <citation type="journal article" date="2020" name="bioRxiv">
        <title>Sequence and annotation of 42 cannabis genomes reveals extensive copy number variation in cannabinoid synthesis and pathogen resistance genes.</title>
        <authorList>
            <person name="Mckernan K.J."/>
            <person name="Helbert Y."/>
            <person name="Kane L.T."/>
            <person name="Ebling H."/>
            <person name="Zhang L."/>
            <person name="Liu B."/>
            <person name="Eaton Z."/>
            <person name="Mclaughlin S."/>
            <person name="Kingan S."/>
            <person name="Baybayan P."/>
            <person name="Concepcion G."/>
            <person name="Jordan M."/>
            <person name="Riva A."/>
            <person name="Barbazuk W."/>
            <person name="Harkins T."/>
        </authorList>
    </citation>
    <scope>NUCLEOTIDE SEQUENCE [LARGE SCALE GENOMIC DNA]</scope>
    <source>
        <strain evidence="2">cv. Jamaican Lion 4</strain>
        <tissue evidence="1">Leaf</tissue>
    </source>
</reference>
<sequence>MYQLNHLIISDGLVNKRLLLLSPLESHFSPLSDSLAKVSSWRGVKEIVLSLHYCFAKFVMLVRDKDSMSQWDPGTHTPSSSKWDQLIVLSSVVNFRVQESLWLENRRVIPHIWVSSNCPSVDEDLCIFGYKVAHENGVVYCSSWDQKWYWWMHSKCFFDDCLDVWKVFNVALFDLPIWPNHLIELDFGLSHGLWVQ</sequence>
<evidence type="ECO:0000313" key="1">
    <source>
        <dbReference type="EMBL" id="KAF4384824.1"/>
    </source>
</evidence>
<gene>
    <name evidence="1" type="ORF">G4B88_000220</name>
</gene>
<evidence type="ECO:0000313" key="2">
    <source>
        <dbReference type="Proteomes" id="UP000583929"/>
    </source>
</evidence>
<comment type="caution">
    <text evidence="1">The sequence shown here is derived from an EMBL/GenBank/DDBJ whole genome shotgun (WGS) entry which is preliminary data.</text>
</comment>
<proteinExistence type="predicted"/>
<organism evidence="1 2">
    <name type="scientific">Cannabis sativa</name>
    <name type="common">Hemp</name>
    <name type="synonym">Marijuana</name>
    <dbReference type="NCBI Taxonomy" id="3483"/>
    <lineage>
        <taxon>Eukaryota</taxon>
        <taxon>Viridiplantae</taxon>
        <taxon>Streptophyta</taxon>
        <taxon>Embryophyta</taxon>
        <taxon>Tracheophyta</taxon>
        <taxon>Spermatophyta</taxon>
        <taxon>Magnoliopsida</taxon>
        <taxon>eudicotyledons</taxon>
        <taxon>Gunneridae</taxon>
        <taxon>Pentapetalae</taxon>
        <taxon>rosids</taxon>
        <taxon>fabids</taxon>
        <taxon>Rosales</taxon>
        <taxon>Cannabaceae</taxon>
        <taxon>Cannabis</taxon>
    </lineage>
</organism>
<dbReference type="EMBL" id="JAATIQ010000089">
    <property type="protein sequence ID" value="KAF4384824.1"/>
    <property type="molecule type" value="Genomic_DNA"/>
</dbReference>
<dbReference type="AlphaFoldDB" id="A0A7J6GPH8"/>